<dbReference type="PANTHER" id="PTHR21262">
    <property type="entry name" value="GUANOSINE-3',5'-BIS DIPHOSPHATE 3'-PYROPHOSPHOHYDROLASE"/>
    <property type="match status" value="1"/>
</dbReference>
<dbReference type="Gene3D" id="1.10.3210.10">
    <property type="entry name" value="Hypothetical protein af1432"/>
    <property type="match status" value="1"/>
</dbReference>
<gene>
    <name evidence="1" type="ORF">SM611_33135</name>
</gene>
<dbReference type="SUPFAM" id="SSF109604">
    <property type="entry name" value="HD-domain/PDEase-like"/>
    <property type="match status" value="1"/>
</dbReference>
<dbReference type="RefSeq" id="WP_371954298.1">
    <property type="nucleotide sequence ID" value="NZ_JAXCEI010000022.1"/>
</dbReference>
<name>A0ABV4QKT5_9ACTN</name>
<reference evidence="1 2" key="1">
    <citation type="submission" date="2023-11" db="EMBL/GenBank/DDBJ databases">
        <title>Actinomadura monticuli sp. nov., isolated from volcanic ash.</title>
        <authorList>
            <person name="Lee S.D."/>
            <person name="Yang H."/>
            <person name="Kim I.S."/>
        </authorList>
    </citation>
    <scope>NUCLEOTIDE SEQUENCE [LARGE SCALE GENOMIC DNA]</scope>
    <source>
        <strain evidence="1 2">DLS-62</strain>
    </source>
</reference>
<evidence type="ECO:0000313" key="2">
    <source>
        <dbReference type="Proteomes" id="UP001569963"/>
    </source>
</evidence>
<evidence type="ECO:0000313" key="1">
    <source>
        <dbReference type="EMBL" id="MFA1543800.1"/>
    </source>
</evidence>
<dbReference type="Proteomes" id="UP001569963">
    <property type="component" value="Unassembled WGS sequence"/>
</dbReference>
<accession>A0ABV4QKT5</accession>
<keyword evidence="2" id="KW-1185">Reference proteome</keyword>
<organism evidence="1 2">
    <name type="scientific">Actinomadura monticuli</name>
    <dbReference type="NCBI Taxonomy" id="3097367"/>
    <lineage>
        <taxon>Bacteria</taxon>
        <taxon>Bacillati</taxon>
        <taxon>Actinomycetota</taxon>
        <taxon>Actinomycetes</taxon>
        <taxon>Streptosporangiales</taxon>
        <taxon>Thermomonosporaceae</taxon>
        <taxon>Actinomadura</taxon>
    </lineage>
</organism>
<sequence length="120" mass="12729">MNLDSILDRMPAGSGERERIRRAYAFAASRHEGRHRRSGAPYITHPLAVAGTAAAMGMDAPMICAALLHDVLADTTCGDAELSAEFGDEITALVRDLTDLEAAGDAGLQTAADRVLTEMM</sequence>
<proteinExistence type="predicted"/>
<comment type="caution">
    <text evidence="1">The sequence shown here is derived from an EMBL/GenBank/DDBJ whole genome shotgun (WGS) entry which is preliminary data.</text>
</comment>
<dbReference type="PANTHER" id="PTHR21262:SF36">
    <property type="entry name" value="BIFUNCTIONAL (P)PPGPP SYNTHASE_HYDROLASE SPOT"/>
    <property type="match status" value="1"/>
</dbReference>
<protein>
    <submittedName>
        <fullName evidence="1">HD domain-containing protein</fullName>
    </submittedName>
</protein>
<dbReference type="Pfam" id="PF13328">
    <property type="entry name" value="HD_4"/>
    <property type="match status" value="1"/>
</dbReference>
<dbReference type="EMBL" id="JAXCEI010000022">
    <property type="protein sequence ID" value="MFA1543800.1"/>
    <property type="molecule type" value="Genomic_DNA"/>
</dbReference>